<sequence length="458" mass="48746">MATSGSVWRGFSTSPAAAAVAAAAAAAAAAAKPNKQAAAHELPLWCFLRQCGFSAAAISWMQHRVKGTRTSQQKVEQDLVPNIAALRAVGLDTATIERLYVSRPLLLHTSNATCIGALEVPRPLAALLPGDPCAVQAPPRATQLGVALWLYPAPAAELLRRRNLARLISGNLPLRQRLGISGSATAQAIFSNSAVLASDMQQAEALAAHLQRLQASGQLSAEQVARLALEPSGLSLSPAEFDRRRREGGAQALACIGLKDPKGRQQAAAAALGELLQAAAGVPGPLQQQHQQQGAALVKRCAAFMRATPTSLRANWAALHRTGLADGDIAAIVQQQPAVLTGNWEGDAKQLMAAWLQQELGLSLAQFLRRHVSHANKGVGRLAMRAAYLQQHRPAVWQRCYVRGAGPLLTLLCSTDTQFFSASGCTDYELSAFQRTWLQTPDGRRWGGKHKRGARRGS</sequence>
<organism evidence="1 2">
    <name type="scientific">Chlorella sorokiniana</name>
    <name type="common">Freshwater green alga</name>
    <dbReference type="NCBI Taxonomy" id="3076"/>
    <lineage>
        <taxon>Eukaryota</taxon>
        <taxon>Viridiplantae</taxon>
        <taxon>Chlorophyta</taxon>
        <taxon>core chlorophytes</taxon>
        <taxon>Trebouxiophyceae</taxon>
        <taxon>Chlorellales</taxon>
        <taxon>Chlorellaceae</taxon>
        <taxon>Chlorella clade</taxon>
        <taxon>Chlorella</taxon>
    </lineage>
</organism>
<dbReference type="AlphaFoldDB" id="A0A2P6TI07"/>
<evidence type="ECO:0008006" key="3">
    <source>
        <dbReference type="Google" id="ProtNLM"/>
    </source>
</evidence>
<protein>
    <recommendedName>
        <fullName evidence="3">Transcription termination factor mitochondrial</fullName>
    </recommendedName>
</protein>
<reference evidence="1 2" key="1">
    <citation type="journal article" date="2018" name="Plant J.">
        <title>Genome sequences of Chlorella sorokiniana UTEX 1602 and Micractinium conductrix SAG 241.80: implications to maltose excretion by a green alga.</title>
        <authorList>
            <person name="Arriola M.B."/>
            <person name="Velmurugan N."/>
            <person name="Zhang Y."/>
            <person name="Plunkett M.H."/>
            <person name="Hondzo H."/>
            <person name="Barney B.M."/>
        </authorList>
    </citation>
    <scope>NUCLEOTIDE SEQUENCE [LARGE SCALE GENOMIC DNA]</scope>
    <source>
        <strain evidence="2">UTEX 1602</strain>
    </source>
</reference>
<name>A0A2P6TI07_CHLSO</name>
<gene>
    <name evidence="1" type="ORF">C2E21_7208</name>
</gene>
<dbReference type="Proteomes" id="UP000239899">
    <property type="component" value="Unassembled WGS sequence"/>
</dbReference>
<dbReference type="InterPro" id="IPR038538">
    <property type="entry name" value="MTERF_sf"/>
</dbReference>
<comment type="caution">
    <text evidence="1">The sequence shown here is derived from an EMBL/GenBank/DDBJ whole genome shotgun (WGS) entry which is preliminary data.</text>
</comment>
<dbReference type="Gene3D" id="1.25.70.10">
    <property type="entry name" value="Transcription termination factor 3, mitochondrial"/>
    <property type="match status" value="1"/>
</dbReference>
<proteinExistence type="predicted"/>
<keyword evidence="2" id="KW-1185">Reference proteome</keyword>
<dbReference type="EMBL" id="LHPG02000015">
    <property type="protein sequence ID" value="PRW33932.1"/>
    <property type="molecule type" value="Genomic_DNA"/>
</dbReference>
<evidence type="ECO:0000313" key="2">
    <source>
        <dbReference type="Proteomes" id="UP000239899"/>
    </source>
</evidence>
<evidence type="ECO:0000313" key="1">
    <source>
        <dbReference type="EMBL" id="PRW33932.1"/>
    </source>
</evidence>
<dbReference type="OrthoDB" id="518414at2759"/>
<accession>A0A2P6TI07</accession>